<dbReference type="AlphaFoldDB" id="A0A4R8M8B0"/>
<accession>A0A4R8M8B0</accession>
<dbReference type="Pfam" id="PF02915">
    <property type="entry name" value="Rubrerythrin"/>
    <property type="match status" value="1"/>
</dbReference>
<dbReference type="Proteomes" id="UP000295066">
    <property type="component" value="Unassembled WGS sequence"/>
</dbReference>
<dbReference type="RefSeq" id="WP_133957193.1">
    <property type="nucleotide sequence ID" value="NZ_SORI01000005.1"/>
</dbReference>
<comment type="caution">
    <text evidence="2">The sequence shown here is derived from an EMBL/GenBank/DDBJ whole genome shotgun (WGS) entry which is preliminary data.</text>
</comment>
<dbReference type="GO" id="GO:0046872">
    <property type="term" value="F:metal ion binding"/>
    <property type="evidence" value="ECO:0007669"/>
    <property type="project" value="InterPro"/>
</dbReference>
<dbReference type="InterPro" id="IPR009078">
    <property type="entry name" value="Ferritin-like_SF"/>
</dbReference>
<reference evidence="2 3" key="1">
    <citation type="submission" date="2019-03" db="EMBL/GenBank/DDBJ databases">
        <title>Genomic Encyclopedia of Type Strains, Phase IV (KMG-IV): sequencing the most valuable type-strain genomes for metagenomic binning, comparative biology and taxonomic classification.</title>
        <authorList>
            <person name="Goeker M."/>
        </authorList>
    </citation>
    <scope>NUCLEOTIDE SEQUENCE [LARGE SCALE GENOMIC DNA]</scope>
    <source>
        <strain evidence="2 3">DSM 25964</strain>
    </source>
</reference>
<dbReference type="EMBL" id="SORI01000005">
    <property type="protein sequence ID" value="TDY61753.1"/>
    <property type="molecule type" value="Genomic_DNA"/>
</dbReference>
<evidence type="ECO:0000313" key="2">
    <source>
        <dbReference type="EMBL" id="TDY61753.1"/>
    </source>
</evidence>
<organism evidence="2 3">
    <name type="scientific">Aminivibrio pyruvatiphilus</name>
    <dbReference type="NCBI Taxonomy" id="1005740"/>
    <lineage>
        <taxon>Bacteria</taxon>
        <taxon>Thermotogati</taxon>
        <taxon>Synergistota</taxon>
        <taxon>Synergistia</taxon>
        <taxon>Synergistales</taxon>
        <taxon>Aminobacteriaceae</taxon>
        <taxon>Aminivibrio</taxon>
    </lineage>
</organism>
<dbReference type="CDD" id="cd01045">
    <property type="entry name" value="Ferritin_like_AB"/>
    <property type="match status" value="1"/>
</dbReference>
<dbReference type="InterPro" id="IPR003251">
    <property type="entry name" value="Rr_diiron-bd_dom"/>
</dbReference>
<dbReference type="OrthoDB" id="4590at2"/>
<keyword evidence="3" id="KW-1185">Reference proteome</keyword>
<dbReference type="Gene3D" id="1.20.1260.10">
    <property type="match status" value="1"/>
</dbReference>
<protein>
    <submittedName>
        <fullName evidence="2">Rubrerythrin</fullName>
    </submittedName>
</protein>
<dbReference type="SUPFAM" id="SSF47240">
    <property type="entry name" value="Ferritin-like"/>
    <property type="match status" value="1"/>
</dbReference>
<name>A0A4R8M8B0_9BACT</name>
<gene>
    <name evidence="2" type="ORF">C8D99_105166</name>
</gene>
<evidence type="ECO:0000313" key="3">
    <source>
        <dbReference type="Proteomes" id="UP000295066"/>
    </source>
</evidence>
<dbReference type="GO" id="GO:0016491">
    <property type="term" value="F:oxidoreductase activity"/>
    <property type="evidence" value="ECO:0007669"/>
    <property type="project" value="InterPro"/>
</dbReference>
<feature type="domain" description="Rubrerythrin diiron-binding" evidence="1">
    <location>
        <begin position="9"/>
        <end position="141"/>
    </location>
</feature>
<evidence type="ECO:0000259" key="1">
    <source>
        <dbReference type="Pfam" id="PF02915"/>
    </source>
</evidence>
<proteinExistence type="predicted"/>
<sequence>MTVAFDMKEALRYGVHAEIEAKQFYKMWADSVDEEHLKKELLELSDWESEHEASLLNYYEKMYGEKCPIDHNLVVAPELKVQTKDFGDVTSVLRIASAAYLSEMRAMEFYERLEKESQGETSMMFAKIKDMEKEHMDITKKRYLKIREDVVGFRAF</sequence>
<dbReference type="InterPro" id="IPR012347">
    <property type="entry name" value="Ferritin-like"/>
</dbReference>